<feature type="transmembrane region" description="Helical" evidence="1">
    <location>
        <begin position="109"/>
        <end position="129"/>
    </location>
</feature>
<keyword evidence="1" id="KW-1133">Transmembrane helix</keyword>
<keyword evidence="1" id="KW-0472">Membrane</keyword>
<accession>A0ABR2HTH4</accession>
<sequence>MNKEELLDNIRADFFTEICPFVRPSYITDYEAVKTAFNSVRLVSSFIQSDVLYRCATIVEKNAIEYSLVNLCAKRRKPINYQTRINIRFISSFSASMLTAVVLKGSRNPFSVIVIPFINGTISVTFLLLSNPDETQRFINRNYPNALRFLEKNCYFKEITKFSKQVNDFINRPHMPIHDI</sequence>
<name>A0ABR2HTH4_9EUKA</name>
<evidence type="ECO:0000313" key="3">
    <source>
        <dbReference type="Proteomes" id="UP001470230"/>
    </source>
</evidence>
<evidence type="ECO:0000313" key="2">
    <source>
        <dbReference type="EMBL" id="KAK8852396.1"/>
    </source>
</evidence>
<reference evidence="2 3" key="1">
    <citation type="submission" date="2024-04" db="EMBL/GenBank/DDBJ databases">
        <title>Tritrichomonas musculus Genome.</title>
        <authorList>
            <person name="Alves-Ferreira E."/>
            <person name="Grigg M."/>
            <person name="Lorenzi H."/>
            <person name="Galac M."/>
        </authorList>
    </citation>
    <scope>NUCLEOTIDE SEQUENCE [LARGE SCALE GENOMIC DNA]</scope>
    <source>
        <strain evidence="2 3">EAF2021</strain>
    </source>
</reference>
<keyword evidence="1" id="KW-0812">Transmembrane</keyword>
<keyword evidence="3" id="KW-1185">Reference proteome</keyword>
<feature type="transmembrane region" description="Helical" evidence="1">
    <location>
        <begin position="85"/>
        <end position="103"/>
    </location>
</feature>
<dbReference type="Proteomes" id="UP001470230">
    <property type="component" value="Unassembled WGS sequence"/>
</dbReference>
<protein>
    <submittedName>
        <fullName evidence="2">Uncharacterized protein</fullName>
    </submittedName>
</protein>
<gene>
    <name evidence="2" type="ORF">M9Y10_017370</name>
</gene>
<proteinExistence type="predicted"/>
<dbReference type="EMBL" id="JAPFFF010000023">
    <property type="protein sequence ID" value="KAK8852396.1"/>
    <property type="molecule type" value="Genomic_DNA"/>
</dbReference>
<evidence type="ECO:0000256" key="1">
    <source>
        <dbReference type="SAM" id="Phobius"/>
    </source>
</evidence>
<organism evidence="2 3">
    <name type="scientific">Tritrichomonas musculus</name>
    <dbReference type="NCBI Taxonomy" id="1915356"/>
    <lineage>
        <taxon>Eukaryota</taxon>
        <taxon>Metamonada</taxon>
        <taxon>Parabasalia</taxon>
        <taxon>Tritrichomonadida</taxon>
        <taxon>Tritrichomonadidae</taxon>
        <taxon>Tritrichomonas</taxon>
    </lineage>
</organism>
<comment type="caution">
    <text evidence="2">The sequence shown here is derived from an EMBL/GenBank/DDBJ whole genome shotgun (WGS) entry which is preliminary data.</text>
</comment>